<dbReference type="InterPro" id="IPR014026">
    <property type="entry name" value="UDP-Glc/GDP-Man_DH_dimer"/>
</dbReference>
<dbReference type="InterPro" id="IPR028357">
    <property type="entry name" value="UDPglc_DH_bac"/>
</dbReference>
<dbReference type="InterPro" id="IPR036291">
    <property type="entry name" value="NAD(P)-bd_dom_sf"/>
</dbReference>
<evidence type="ECO:0000256" key="3">
    <source>
        <dbReference type="PIRNR" id="PIRNR000124"/>
    </source>
</evidence>
<comment type="catalytic activity">
    <reaction evidence="3">
        <text>UDP-alpha-D-glucose + 2 NAD(+) + H2O = UDP-alpha-D-glucuronate + 2 NADH + 3 H(+)</text>
        <dbReference type="Rhea" id="RHEA:23596"/>
        <dbReference type="ChEBI" id="CHEBI:15377"/>
        <dbReference type="ChEBI" id="CHEBI:15378"/>
        <dbReference type="ChEBI" id="CHEBI:57540"/>
        <dbReference type="ChEBI" id="CHEBI:57945"/>
        <dbReference type="ChEBI" id="CHEBI:58052"/>
        <dbReference type="ChEBI" id="CHEBI:58885"/>
        <dbReference type="EC" id="1.1.1.22"/>
    </reaction>
</comment>
<dbReference type="SUPFAM" id="SSF52413">
    <property type="entry name" value="UDP-glucose/GDP-mannose dehydrogenase C-terminal domain"/>
    <property type="match status" value="1"/>
</dbReference>
<proteinExistence type="inferred from homology"/>
<feature type="binding site" evidence="4">
    <location>
        <position position="251"/>
    </location>
    <ligand>
        <name>substrate</name>
    </ligand>
</feature>
<dbReference type="InterPro" id="IPR008927">
    <property type="entry name" value="6-PGluconate_DH-like_C_sf"/>
</dbReference>
<dbReference type="PIRSF" id="PIRSF500134">
    <property type="entry name" value="UDPglc_DH_bac"/>
    <property type="match status" value="1"/>
</dbReference>
<keyword evidence="3" id="KW-0520">NAD</keyword>
<evidence type="ECO:0000256" key="4">
    <source>
        <dbReference type="PIRSR" id="PIRSR500134-2"/>
    </source>
</evidence>
<feature type="binding site" evidence="4">
    <location>
        <begin position="243"/>
        <end position="247"/>
    </location>
    <ligand>
        <name>substrate</name>
    </ligand>
</feature>
<dbReference type="Gene3D" id="1.20.5.100">
    <property type="entry name" value="Cytochrome c1, transmembrane anchor, C-terminal"/>
    <property type="match status" value="1"/>
</dbReference>
<dbReference type="NCBIfam" id="TIGR03026">
    <property type="entry name" value="NDP-sugDHase"/>
    <property type="match status" value="1"/>
</dbReference>
<dbReference type="InterPro" id="IPR014027">
    <property type="entry name" value="UDP-Glc/GDP-Man_DH_C"/>
</dbReference>
<comment type="caution">
    <text evidence="6">The sequence shown here is derived from an EMBL/GenBank/DDBJ whole genome shotgun (WGS) entry which is preliminary data.</text>
</comment>
<accession>A0A7X0JRI8</accession>
<dbReference type="SUPFAM" id="SSF51735">
    <property type="entry name" value="NAD(P)-binding Rossmann-fold domains"/>
    <property type="match status" value="1"/>
</dbReference>
<dbReference type="UniPathway" id="UPA00038">
    <property type="reaction ID" value="UER00491"/>
</dbReference>
<evidence type="ECO:0000313" key="6">
    <source>
        <dbReference type="EMBL" id="MBB6520974.1"/>
    </source>
</evidence>
<dbReference type="EMBL" id="JACHHT010000001">
    <property type="protein sequence ID" value="MBB6520974.1"/>
    <property type="molecule type" value="Genomic_DNA"/>
</dbReference>
<evidence type="ECO:0000256" key="1">
    <source>
        <dbReference type="ARBA" id="ARBA00015132"/>
    </source>
</evidence>
<reference evidence="6 7" key="1">
    <citation type="submission" date="2020-08" db="EMBL/GenBank/DDBJ databases">
        <title>Genomic Encyclopedia of Type Strains, Phase IV (KMG-IV): sequencing the most valuable type-strain genomes for metagenomic binning, comparative biology and taxonomic classification.</title>
        <authorList>
            <person name="Goeker M."/>
        </authorList>
    </citation>
    <scope>NUCLEOTIDE SEQUENCE [LARGE SCALE GENOMIC DNA]</scope>
    <source>
        <strain evidence="6 7">DSM 22368</strain>
    </source>
</reference>
<dbReference type="GO" id="GO:0003979">
    <property type="term" value="F:UDP-glucose 6-dehydrogenase activity"/>
    <property type="evidence" value="ECO:0007669"/>
    <property type="project" value="UniProtKB-EC"/>
</dbReference>
<dbReference type="Pfam" id="PF03720">
    <property type="entry name" value="UDPG_MGDP_dh_C"/>
    <property type="match status" value="1"/>
</dbReference>
<name>A0A7X0JRI8_9GAMM</name>
<comment type="similarity">
    <text evidence="3">Belongs to the UDP-glucose/GDP-mannose dehydrogenase family.</text>
</comment>
<keyword evidence="2 3" id="KW-0560">Oxidoreductase</keyword>
<feature type="domain" description="UDP-glucose/GDP-mannose dehydrogenase C-terminal" evidence="5">
    <location>
        <begin position="307"/>
        <end position="414"/>
    </location>
</feature>
<dbReference type="PANTHER" id="PTHR43750">
    <property type="entry name" value="UDP-GLUCOSE 6-DEHYDROGENASE TUAD"/>
    <property type="match status" value="1"/>
</dbReference>
<dbReference type="GO" id="GO:0000271">
    <property type="term" value="P:polysaccharide biosynthetic process"/>
    <property type="evidence" value="ECO:0007669"/>
    <property type="project" value="InterPro"/>
</dbReference>
<dbReference type="Pfam" id="PF00984">
    <property type="entry name" value="UDPG_MGDP_dh"/>
    <property type="match status" value="1"/>
</dbReference>
<protein>
    <recommendedName>
        <fullName evidence="1 3">UDP-glucose 6-dehydrogenase</fullName>
        <ecNumber evidence="3">1.1.1.22</ecNumber>
    </recommendedName>
</protein>
<dbReference type="EC" id="1.1.1.22" evidence="3"/>
<evidence type="ECO:0000313" key="7">
    <source>
        <dbReference type="Proteomes" id="UP000528457"/>
    </source>
</evidence>
<dbReference type="AlphaFoldDB" id="A0A7X0JRI8"/>
<evidence type="ECO:0000259" key="5">
    <source>
        <dbReference type="SMART" id="SM00984"/>
    </source>
</evidence>
<evidence type="ECO:0000256" key="2">
    <source>
        <dbReference type="ARBA" id="ARBA00023002"/>
    </source>
</evidence>
<dbReference type="GO" id="GO:0006065">
    <property type="term" value="P:UDP-glucuronate biosynthetic process"/>
    <property type="evidence" value="ECO:0007669"/>
    <property type="project" value="UniProtKB-UniPathway"/>
</dbReference>
<dbReference type="InterPro" id="IPR017476">
    <property type="entry name" value="UDP-Glc/GDP-Man"/>
</dbReference>
<organism evidence="6 7">
    <name type="scientific">Pseudoteredinibacter isoporae</name>
    <dbReference type="NCBI Taxonomy" id="570281"/>
    <lineage>
        <taxon>Bacteria</taxon>
        <taxon>Pseudomonadati</taxon>
        <taxon>Pseudomonadota</taxon>
        <taxon>Gammaproteobacteria</taxon>
        <taxon>Cellvibrionales</taxon>
        <taxon>Cellvibrionaceae</taxon>
        <taxon>Pseudoteredinibacter</taxon>
    </lineage>
</organism>
<dbReference type="PIRSF" id="PIRSF000124">
    <property type="entry name" value="UDPglc_GDPman_dh"/>
    <property type="match status" value="1"/>
</dbReference>
<sequence length="429" mass="48037">MKIAIWGNELIAWTAAACFAEMGNEVLFTPLFSGGDNSESANLDHAPANVKEEPGLIEQLQQQQDSGRLQFSEVTTASMAMLHFLAFLPKQLTYAESLCHMLAKDKERQLIVMNASNFGIGASDKLQAFLSGNQQVMAYIPDQLPAGSALAHFKKPDHLIIGCQQEWALMHIRALYRPFSQNVNSWLLMSAREAEYTKFAITGMLALRLAYINDLANLADEIDVDIDIIRQAMGSDERIGQHYLNPGCGFGGEHFPQYIEGLAGTLSQARNSSLLSTVLEENEKQKELPFRKLWRHYDCNLQGKTISIWGLAFKPGTASISNAPSLKVIDALLNQGCKVQVHDPMAMANIEMYFAKHHHNDQLRFCQNEMQALENSDGLLLLTEWAQYFSPDYQTMRDAMNTALVIDGRNVFDKKLIEELGFSYYGVGR</sequence>
<dbReference type="PANTHER" id="PTHR43750:SF3">
    <property type="entry name" value="UDP-GLUCOSE 6-DEHYDROGENASE TUAD"/>
    <property type="match status" value="1"/>
</dbReference>
<gene>
    <name evidence="6" type="ORF">HNR48_001252</name>
</gene>
<dbReference type="RefSeq" id="WP_166849769.1">
    <property type="nucleotide sequence ID" value="NZ_JAAONY010000001.1"/>
</dbReference>
<feature type="binding site" evidence="4">
    <location>
        <position position="198"/>
    </location>
    <ligand>
        <name>substrate</name>
    </ligand>
</feature>
<dbReference type="SUPFAM" id="SSF48179">
    <property type="entry name" value="6-phosphogluconate dehydrogenase C-terminal domain-like"/>
    <property type="match status" value="1"/>
</dbReference>
<feature type="binding site" evidence="4">
    <location>
        <position position="314"/>
    </location>
    <ligand>
        <name>substrate</name>
    </ligand>
</feature>
<dbReference type="InParanoid" id="A0A7X0JRI8"/>
<dbReference type="GO" id="GO:0051287">
    <property type="term" value="F:NAD binding"/>
    <property type="evidence" value="ECO:0007669"/>
    <property type="project" value="InterPro"/>
</dbReference>
<dbReference type="Gene3D" id="3.40.50.720">
    <property type="entry name" value="NAD(P)-binding Rossmann-like Domain"/>
    <property type="match status" value="2"/>
</dbReference>
<dbReference type="SMART" id="SM00984">
    <property type="entry name" value="UDPG_MGDP_dh_C"/>
    <property type="match status" value="1"/>
</dbReference>
<dbReference type="InterPro" id="IPR036220">
    <property type="entry name" value="UDP-Glc/GDP-Man_DH_C_sf"/>
</dbReference>
<dbReference type="Proteomes" id="UP000528457">
    <property type="component" value="Unassembled WGS sequence"/>
</dbReference>
<keyword evidence="7" id="KW-1185">Reference proteome</keyword>
<dbReference type="FunCoup" id="A0A7X0JRI8">
    <property type="interactions" value="317"/>
</dbReference>